<dbReference type="InterPro" id="IPR041380">
    <property type="entry name" value="Acetyltransf_17"/>
</dbReference>
<dbReference type="InterPro" id="IPR016181">
    <property type="entry name" value="Acyl_CoA_acyltransferase"/>
</dbReference>
<dbReference type="InterPro" id="IPR025559">
    <property type="entry name" value="Eis_dom"/>
</dbReference>
<dbReference type="Gene3D" id="3.40.630.30">
    <property type="match status" value="2"/>
</dbReference>
<dbReference type="PANTHER" id="PTHR37817">
    <property type="entry name" value="N-ACETYLTRANSFERASE EIS"/>
    <property type="match status" value="1"/>
</dbReference>
<dbReference type="Pfam" id="PF17668">
    <property type="entry name" value="Acetyltransf_17"/>
    <property type="match status" value="1"/>
</dbReference>
<dbReference type="EMBL" id="JAGGMB010000012">
    <property type="protein sequence ID" value="MBP2079075.1"/>
    <property type="molecule type" value="Genomic_DNA"/>
</dbReference>
<reference evidence="2" key="1">
    <citation type="submission" date="2021-03" db="EMBL/GenBank/DDBJ databases">
        <title>Genomic Encyclopedia of Type Strains, Phase IV (KMG-IV): sequencing the most valuable type-strain genomes for metagenomic binning, comparative biology and taxonomic classification.</title>
        <authorList>
            <person name="Goeker M."/>
        </authorList>
    </citation>
    <scope>NUCLEOTIDE SEQUENCE</scope>
    <source>
        <strain evidence="2">DSM 107338</strain>
    </source>
</reference>
<dbReference type="AlphaFoldDB" id="A0A9X1CI15"/>
<dbReference type="Pfam" id="PF13527">
    <property type="entry name" value="Acetyltransf_9"/>
    <property type="match status" value="1"/>
</dbReference>
<dbReference type="PANTHER" id="PTHR37817:SF1">
    <property type="entry name" value="N-ACETYLTRANSFERASE EIS"/>
    <property type="match status" value="1"/>
</dbReference>
<evidence type="ECO:0000313" key="2">
    <source>
        <dbReference type="EMBL" id="MBP2079075.1"/>
    </source>
</evidence>
<dbReference type="InterPro" id="IPR000182">
    <property type="entry name" value="GNAT_dom"/>
</dbReference>
<evidence type="ECO:0000259" key="1">
    <source>
        <dbReference type="PROSITE" id="PS51186"/>
    </source>
</evidence>
<name>A0A9X1CI15_9BACI</name>
<feature type="domain" description="N-acetyltransferase" evidence="1">
    <location>
        <begin position="2"/>
        <end position="145"/>
    </location>
</feature>
<dbReference type="GO" id="GO:0030649">
    <property type="term" value="P:aminoglycoside antibiotic catabolic process"/>
    <property type="evidence" value="ECO:0007669"/>
    <property type="project" value="TreeGrafter"/>
</dbReference>
<evidence type="ECO:0000313" key="3">
    <source>
        <dbReference type="Proteomes" id="UP001138793"/>
    </source>
</evidence>
<proteinExistence type="predicted"/>
<keyword evidence="3" id="KW-1185">Reference proteome</keyword>
<dbReference type="SUPFAM" id="SSF55718">
    <property type="entry name" value="SCP-like"/>
    <property type="match status" value="1"/>
</dbReference>
<dbReference type="OrthoDB" id="9768284at2"/>
<dbReference type="PROSITE" id="PS51186">
    <property type="entry name" value="GNAT"/>
    <property type="match status" value="1"/>
</dbReference>
<organism evidence="2 3">
    <name type="scientific">Oceanobacillus polygoni</name>
    <dbReference type="NCBI Taxonomy" id="1235259"/>
    <lineage>
        <taxon>Bacteria</taxon>
        <taxon>Bacillati</taxon>
        <taxon>Bacillota</taxon>
        <taxon>Bacilli</taxon>
        <taxon>Bacillales</taxon>
        <taxon>Bacillaceae</taxon>
        <taxon>Oceanobacillus</taxon>
    </lineage>
</organism>
<accession>A0A9X1CI15</accession>
<gene>
    <name evidence="2" type="ORF">J2Z64_003344</name>
</gene>
<dbReference type="RefSeq" id="WP_149474307.1">
    <property type="nucleotide sequence ID" value="NZ_JAGGMB010000012.1"/>
</dbReference>
<dbReference type="GO" id="GO:0034069">
    <property type="term" value="F:aminoglycoside N-acetyltransferase activity"/>
    <property type="evidence" value="ECO:0007669"/>
    <property type="project" value="TreeGrafter"/>
</dbReference>
<comment type="caution">
    <text evidence="2">The sequence shown here is derived from an EMBL/GenBank/DDBJ whole genome shotgun (WGS) entry which is preliminary data.</text>
</comment>
<dbReference type="Proteomes" id="UP001138793">
    <property type="component" value="Unassembled WGS sequence"/>
</dbReference>
<sequence>MNPIKELSAADYNEIFELSEFAFQYKLSEVDLLKKKEEAERHTIWGWMEEGSIAAKLHLIPLSVYINGKSFDMGGISAVATWPEYRRNGMVKQLLAHALNHMKENGQMLSYLHPFSVPFYRKFGWEVAFDKKHYTIPVEALKQKWNAAGYVRRTQMDIELFHSIYTDFAKQFNGPLTRDEKWWKQRVLAKDAMMVVCYDDNNRAEGYLFYSVKDRVFEVEELVYRSLNGRKLLLNFIANHDSMVKEVKLTVPEKDKLPLLIGEPRFKQTVEPYFMARIVDVPGFLASYPFNEDLPDATLLLHVEDCFLPENSGSYEITVENGGIRIAQSDTNRREGIHCNVQELTSMLLGYRRPQELAEVGLIHADTHTLEIIEKLIPVSQTYLTDYF</sequence>
<dbReference type="SUPFAM" id="SSF55729">
    <property type="entry name" value="Acyl-CoA N-acyltransferases (Nat)"/>
    <property type="match status" value="1"/>
</dbReference>
<dbReference type="InterPro" id="IPR036527">
    <property type="entry name" value="SCP2_sterol-bd_dom_sf"/>
</dbReference>
<dbReference type="Gene3D" id="3.30.1050.10">
    <property type="entry name" value="SCP2 sterol-binding domain"/>
    <property type="match status" value="1"/>
</dbReference>
<dbReference type="CDD" id="cd04301">
    <property type="entry name" value="NAT_SF"/>
    <property type="match status" value="1"/>
</dbReference>
<protein>
    <submittedName>
        <fullName evidence="2">Acetyltransferase</fullName>
    </submittedName>
</protein>
<dbReference type="InterPro" id="IPR051554">
    <property type="entry name" value="Acetyltransferase_Eis"/>
</dbReference>
<dbReference type="Pfam" id="PF13530">
    <property type="entry name" value="SCP2_2"/>
    <property type="match status" value="1"/>
</dbReference>